<dbReference type="Gene3D" id="1.25.10.10">
    <property type="entry name" value="Leucine-rich Repeat Variant"/>
    <property type="match status" value="1"/>
</dbReference>
<evidence type="ECO:0000256" key="1">
    <source>
        <dbReference type="SAM" id="MobiDB-lite"/>
    </source>
</evidence>
<organism evidence="3 4">
    <name type="scientific">Cinnamomum micranthum f. kanehirae</name>
    <dbReference type="NCBI Taxonomy" id="337451"/>
    <lineage>
        <taxon>Eukaryota</taxon>
        <taxon>Viridiplantae</taxon>
        <taxon>Streptophyta</taxon>
        <taxon>Embryophyta</taxon>
        <taxon>Tracheophyta</taxon>
        <taxon>Spermatophyta</taxon>
        <taxon>Magnoliopsida</taxon>
        <taxon>Magnoliidae</taxon>
        <taxon>Laurales</taxon>
        <taxon>Lauraceae</taxon>
        <taxon>Cinnamomum</taxon>
    </lineage>
</organism>
<feature type="compositionally biased region" description="Pro residues" evidence="1">
    <location>
        <begin position="39"/>
        <end position="65"/>
    </location>
</feature>
<dbReference type="PANTHER" id="PTHR47873:SF1">
    <property type="entry name" value="ARM REPEAT SUPERFAMILY PROTEIN"/>
    <property type="match status" value="1"/>
</dbReference>
<dbReference type="SUPFAM" id="SSF48371">
    <property type="entry name" value="ARM repeat"/>
    <property type="match status" value="1"/>
</dbReference>
<accession>A0A3S3N083</accession>
<dbReference type="PANTHER" id="PTHR47873">
    <property type="entry name" value="ARM REPEAT SUPERFAMILY PROTEIN"/>
    <property type="match status" value="1"/>
</dbReference>
<name>A0A3S3N083_9MAGN</name>
<dbReference type="Proteomes" id="UP000283530">
    <property type="component" value="Unassembled WGS sequence"/>
</dbReference>
<keyword evidence="4" id="KW-1185">Reference proteome</keyword>
<proteinExistence type="predicted"/>
<dbReference type="Pfam" id="PF25598">
    <property type="entry name" value="ARM_PUB"/>
    <property type="match status" value="1"/>
</dbReference>
<sequence length="339" mass="35193">MKTHPKLKSTPRPLFSCGFFGHCTQSVVSPTTPHNPSLHLPPPPPSAPESLPPHPPPPASDPTLPPSSSSSSSSSSSTSQSFTQWRFPIQKPPFSHDLPPESVSETEQTPEPASEPNPPIPPPPPMSSSNMAELFHVAELQLTSGVDDARISTLQLLEKKLVPNPLPEGGGSAACPTAVMVGVVGCLNDASMAKAATKVLLALCLAEENRRVAVEAGAVAEVVETLAGLEGTAVERALAALELLCTLPEGAAELRSHALSVPVLVEMVAKTAGRGKECAISVLAAMFGCGEGEPPPPVVAQAVLLALQGECSARGRRKGTQLLKALEENGRLDLTEEGS</sequence>
<protein>
    <submittedName>
        <fullName evidence="3">U-box domain-containing protein 26</fullName>
    </submittedName>
</protein>
<evidence type="ECO:0000313" key="3">
    <source>
        <dbReference type="EMBL" id="RWR82881.1"/>
    </source>
</evidence>
<gene>
    <name evidence="3" type="ORF">CKAN_01161700</name>
</gene>
<feature type="compositionally biased region" description="Low complexity" evidence="1">
    <location>
        <begin position="66"/>
        <end position="79"/>
    </location>
</feature>
<reference evidence="3 4" key="1">
    <citation type="journal article" date="2019" name="Nat. Plants">
        <title>Stout camphor tree genome fills gaps in understanding of flowering plant genome evolution.</title>
        <authorList>
            <person name="Chaw S.M."/>
            <person name="Liu Y.C."/>
            <person name="Wu Y.W."/>
            <person name="Wang H.Y."/>
            <person name="Lin C.I."/>
            <person name="Wu C.S."/>
            <person name="Ke H.M."/>
            <person name="Chang L.Y."/>
            <person name="Hsu C.Y."/>
            <person name="Yang H.T."/>
            <person name="Sudianto E."/>
            <person name="Hsu M.H."/>
            <person name="Wu K.P."/>
            <person name="Wang L.N."/>
            <person name="Leebens-Mack J.H."/>
            <person name="Tsai I.J."/>
        </authorList>
    </citation>
    <scope>NUCLEOTIDE SEQUENCE [LARGE SCALE GENOMIC DNA]</scope>
    <source>
        <strain evidence="4">cv. Chaw 1501</strain>
        <tissue evidence="3">Young leaves</tissue>
    </source>
</reference>
<dbReference type="InterPro" id="IPR011989">
    <property type="entry name" value="ARM-like"/>
</dbReference>
<dbReference type="EMBL" id="QPKB01000004">
    <property type="protein sequence ID" value="RWR82881.1"/>
    <property type="molecule type" value="Genomic_DNA"/>
</dbReference>
<dbReference type="InterPro" id="IPR016024">
    <property type="entry name" value="ARM-type_fold"/>
</dbReference>
<comment type="caution">
    <text evidence="3">The sequence shown here is derived from an EMBL/GenBank/DDBJ whole genome shotgun (WGS) entry which is preliminary data.</text>
</comment>
<evidence type="ECO:0000259" key="2">
    <source>
        <dbReference type="Pfam" id="PF25598"/>
    </source>
</evidence>
<evidence type="ECO:0000313" key="4">
    <source>
        <dbReference type="Proteomes" id="UP000283530"/>
    </source>
</evidence>
<dbReference type="OrthoDB" id="1930451at2759"/>
<feature type="compositionally biased region" description="Pro residues" evidence="1">
    <location>
        <begin position="113"/>
        <end position="126"/>
    </location>
</feature>
<feature type="domain" description="U-box" evidence="2">
    <location>
        <begin position="144"/>
        <end position="329"/>
    </location>
</feature>
<feature type="region of interest" description="Disordered" evidence="1">
    <location>
        <begin position="28"/>
        <end position="130"/>
    </location>
</feature>
<dbReference type="AlphaFoldDB" id="A0A3S3N083"/>
<dbReference type="InterPro" id="IPR058678">
    <property type="entry name" value="ARM_PUB"/>
</dbReference>